<protein>
    <submittedName>
        <fullName evidence="2">Uncharacterized protein</fullName>
    </submittedName>
</protein>
<reference evidence="3" key="1">
    <citation type="journal article" date="2013" name="Science">
        <title>The Amborella genome and the evolution of flowering plants.</title>
        <authorList>
            <consortium name="Amborella Genome Project"/>
        </authorList>
    </citation>
    <scope>NUCLEOTIDE SEQUENCE [LARGE SCALE GENOMIC DNA]</scope>
</reference>
<dbReference type="EMBL" id="KI396338">
    <property type="protein sequence ID" value="ERM97450.1"/>
    <property type="molecule type" value="Genomic_DNA"/>
</dbReference>
<evidence type="ECO:0000256" key="1">
    <source>
        <dbReference type="SAM" id="MobiDB-lite"/>
    </source>
</evidence>
<feature type="region of interest" description="Disordered" evidence="1">
    <location>
        <begin position="183"/>
        <end position="210"/>
    </location>
</feature>
<proteinExistence type="predicted"/>
<organism evidence="2 3">
    <name type="scientific">Amborella trichopoda</name>
    <dbReference type="NCBI Taxonomy" id="13333"/>
    <lineage>
        <taxon>Eukaryota</taxon>
        <taxon>Viridiplantae</taxon>
        <taxon>Streptophyta</taxon>
        <taxon>Embryophyta</taxon>
        <taxon>Tracheophyta</taxon>
        <taxon>Spermatophyta</taxon>
        <taxon>Magnoliopsida</taxon>
        <taxon>Amborellales</taxon>
        <taxon>Amborellaceae</taxon>
        <taxon>Amborella</taxon>
    </lineage>
</organism>
<dbReference type="Proteomes" id="UP000017836">
    <property type="component" value="Unassembled WGS sequence"/>
</dbReference>
<keyword evidence="3" id="KW-1185">Reference proteome</keyword>
<name>W1NR42_AMBTC</name>
<feature type="region of interest" description="Disordered" evidence="1">
    <location>
        <begin position="128"/>
        <end position="157"/>
    </location>
</feature>
<evidence type="ECO:0000313" key="3">
    <source>
        <dbReference type="Proteomes" id="UP000017836"/>
    </source>
</evidence>
<evidence type="ECO:0000313" key="2">
    <source>
        <dbReference type="EMBL" id="ERM97450.1"/>
    </source>
</evidence>
<dbReference type="Gramene" id="ERM97450">
    <property type="protein sequence ID" value="ERM97450"/>
    <property type="gene ID" value="AMTR_s00124p00094090"/>
</dbReference>
<accession>W1NR42</accession>
<sequence length="227" mass="23860">MRDPQLSSGSRPGLPCLLQLEGKRWLEGSISGLGGSPTRSGPFPFELLLYLASRGALAPFKNGTTSLVVLGAGYEECSGKGKSVSGLGKCLAGSFLTGAGISGCGRRALVGCRGGRAILVGFSRFSSERMPGRRSSSDECTENSSRETAGREGSEVKFEGDSREVKVFRRAVKDFLVQEARESQAVGATEGSQSTRVLSPSHVPYDEGPHVREDVACKSTCAIAGHV</sequence>
<dbReference type="AlphaFoldDB" id="W1NR42"/>
<dbReference type="HOGENOM" id="CLU_1221155_0_0_1"/>
<feature type="compositionally biased region" description="Basic and acidic residues" evidence="1">
    <location>
        <begin position="144"/>
        <end position="157"/>
    </location>
</feature>
<gene>
    <name evidence="2" type="ORF">AMTR_s00124p00094090</name>
</gene>
<feature type="compositionally biased region" description="Basic and acidic residues" evidence="1">
    <location>
        <begin position="128"/>
        <end position="137"/>
    </location>
</feature>